<accession>A0A6A6QRH0</accession>
<feature type="compositionally biased region" description="Basic and acidic residues" evidence="1">
    <location>
        <begin position="484"/>
        <end position="501"/>
    </location>
</feature>
<feature type="compositionally biased region" description="Polar residues" evidence="1">
    <location>
        <begin position="287"/>
        <end position="297"/>
    </location>
</feature>
<feature type="compositionally biased region" description="Polar residues" evidence="1">
    <location>
        <begin position="7"/>
        <end position="20"/>
    </location>
</feature>
<dbReference type="EMBL" id="MU004190">
    <property type="protein sequence ID" value="KAF2494981.1"/>
    <property type="molecule type" value="Genomic_DNA"/>
</dbReference>
<evidence type="ECO:0000313" key="3">
    <source>
        <dbReference type="Proteomes" id="UP000799750"/>
    </source>
</evidence>
<feature type="region of interest" description="Disordered" evidence="1">
    <location>
        <begin position="151"/>
        <end position="186"/>
    </location>
</feature>
<feature type="compositionally biased region" description="Low complexity" evidence="1">
    <location>
        <begin position="525"/>
        <end position="538"/>
    </location>
</feature>
<evidence type="ECO:0000313" key="2">
    <source>
        <dbReference type="EMBL" id="KAF2494981.1"/>
    </source>
</evidence>
<feature type="region of interest" description="Disordered" evidence="1">
    <location>
        <begin position="449"/>
        <end position="501"/>
    </location>
</feature>
<dbReference type="Proteomes" id="UP000799750">
    <property type="component" value="Unassembled WGS sequence"/>
</dbReference>
<feature type="compositionally biased region" description="Low complexity" evidence="1">
    <location>
        <begin position="175"/>
        <end position="186"/>
    </location>
</feature>
<name>A0A6A6QRH0_9PEZI</name>
<reference evidence="2" key="1">
    <citation type="journal article" date="2020" name="Stud. Mycol.">
        <title>101 Dothideomycetes genomes: a test case for predicting lifestyles and emergence of pathogens.</title>
        <authorList>
            <person name="Haridas S."/>
            <person name="Albert R."/>
            <person name="Binder M."/>
            <person name="Bloem J."/>
            <person name="Labutti K."/>
            <person name="Salamov A."/>
            <person name="Andreopoulos B."/>
            <person name="Baker S."/>
            <person name="Barry K."/>
            <person name="Bills G."/>
            <person name="Bluhm B."/>
            <person name="Cannon C."/>
            <person name="Castanera R."/>
            <person name="Culley D."/>
            <person name="Daum C."/>
            <person name="Ezra D."/>
            <person name="Gonzalez J."/>
            <person name="Henrissat B."/>
            <person name="Kuo A."/>
            <person name="Liang C."/>
            <person name="Lipzen A."/>
            <person name="Lutzoni F."/>
            <person name="Magnuson J."/>
            <person name="Mondo S."/>
            <person name="Nolan M."/>
            <person name="Ohm R."/>
            <person name="Pangilinan J."/>
            <person name="Park H.-J."/>
            <person name="Ramirez L."/>
            <person name="Alfaro M."/>
            <person name="Sun H."/>
            <person name="Tritt A."/>
            <person name="Yoshinaga Y."/>
            <person name="Zwiers L.-H."/>
            <person name="Turgeon B."/>
            <person name="Goodwin S."/>
            <person name="Spatafora J."/>
            <person name="Crous P."/>
            <person name="Grigoriev I."/>
        </authorList>
    </citation>
    <scope>NUCLEOTIDE SEQUENCE</scope>
    <source>
        <strain evidence="2">CBS 269.34</strain>
    </source>
</reference>
<feature type="region of interest" description="Disordered" evidence="1">
    <location>
        <begin position="1"/>
        <end position="21"/>
    </location>
</feature>
<feature type="region of interest" description="Disordered" evidence="1">
    <location>
        <begin position="246"/>
        <end position="300"/>
    </location>
</feature>
<dbReference type="AlphaFoldDB" id="A0A6A6QRH0"/>
<feature type="region of interest" description="Disordered" evidence="1">
    <location>
        <begin position="525"/>
        <end position="636"/>
    </location>
</feature>
<organism evidence="2 3">
    <name type="scientific">Lophium mytilinum</name>
    <dbReference type="NCBI Taxonomy" id="390894"/>
    <lineage>
        <taxon>Eukaryota</taxon>
        <taxon>Fungi</taxon>
        <taxon>Dikarya</taxon>
        <taxon>Ascomycota</taxon>
        <taxon>Pezizomycotina</taxon>
        <taxon>Dothideomycetes</taxon>
        <taxon>Pleosporomycetidae</taxon>
        <taxon>Mytilinidiales</taxon>
        <taxon>Mytilinidiaceae</taxon>
        <taxon>Lophium</taxon>
    </lineage>
</organism>
<dbReference type="OrthoDB" id="10661590at2759"/>
<evidence type="ECO:0000256" key="1">
    <source>
        <dbReference type="SAM" id="MobiDB-lite"/>
    </source>
</evidence>
<proteinExistence type="predicted"/>
<gene>
    <name evidence="2" type="ORF">BU16DRAFT_590263</name>
</gene>
<protein>
    <submittedName>
        <fullName evidence="2">Uncharacterized protein</fullName>
    </submittedName>
</protein>
<sequence length="636" mass="70404">MAPFPSKATSPLSGSRSEVSAGSGDVASPFIHGWCGAKFGTANDVRRHHFGIGCTGGGCWVKNGSPPDIFWSCWKNGVKEWSDNHNPEARAVLSEADVSHVTACTSIKTKVPYYFHKIHAPNHPPRGTEHLSTESTMSTTSHRGQILPLGINNMASHDGEGGSVSNRNGDDHNSDGNNNSTDSMSGYGPGPYYHGLCVKEFASPAAVRHHHFGSGNATGGCWAKNGRPAQRFWNDHESCWRDERKEWSDNNNPEACDPLSVRGPSLTATNATHDPSDSNDHPEATGQAANPDTQSTPVGRAREGAARVFSAFQPGRRSLQRLQLRYESFSQRPLDRYLLLLSRRLQQQFEKGEGEKKTVDEDVVHLLQKKAASDPLVLSHFDTARTDDELIMVLLEVYEIEITTRALSLSMARKAWWETLGLLDTYGEDKEYILGLQLRDEWTRSTLANAAAPTRSQQQQEPPVVHPQQQARPPAPRPESTSLNRERPSPAHTERAPLDFRKQLPSLHQELRSRLHQQQLPHLDQQQRPPYQQHQNQPAQLPARLPGQLPSQLPSVPESDDVVSETHSTDMELDYDTESEPSVTQKRAAEEAPGSDEGLVDQVEALRGLQKAGRGSGGRRFGAMFLDPGSDFEWLR</sequence>
<feature type="compositionally biased region" description="Low complexity" evidence="1">
    <location>
        <begin position="457"/>
        <end position="472"/>
    </location>
</feature>
<keyword evidence="3" id="KW-1185">Reference proteome</keyword>
<feature type="compositionally biased region" description="Basic and acidic residues" evidence="1">
    <location>
        <begin position="274"/>
        <end position="283"/>
    </location>
</feature>